<keyword evidence="1" id="KW-0732">Signal</keyword>
<dbReference type="InterPro" id="IPR036249">
    <property type="entry name" value="Thioredoxin-like_sf"/>
</dbReference>
<dbReference type="AlphaFoldDB" id="A0A1I1PS45"/>
<dbReference type="EMBL" id="FOLO01000034">
    <property type="protein sequence ID" value="SFD12507.1"/>
    <property type="molecule type" value="Genomic_DNA"/>
</dbReference>
<dbReference type="STRING" id="1123010.SAMN02745724_03567"/>
<evidence type="ECO:0000256" key="1">
    <source>
        <dbReference type="SAM" id="SignalP"/>
    </source>
</evidence>
<evidence type="ECO:0000313" key="2">
    <source>
        <dbReference type="EMBL" id="SFD12507.1"/>
    </source>
</evidence>
<keyword evidence="3" id="KW-1185">Reference proteome</keyword>
<evidence type="ECO:0000313" key="3">
    <source>
        <dbReference type="Proteomes" id="UP000198862"/>
    </source>
</evidence>
<dbReference type="SUPFAM" id="SSF52833">
    <property type="entry name" value="Thioredoxin-like"/>
    <property type="match status" value="1"/>
</dbReference>
<dbReference type="Proteomes" id="UP000198862">
    <property type="component" value="Unassembled WGS sequence"/>
</dbReference>
<protein>
    <submittedName>
        <fullName evidence="2">AhpC/TSA family protein</fullName>
    </submittedName>
</protein>
<organism evidence="2 3">
    <name type="scientific">Pseudoalteromonas denitrificans DSM 6059</name>
    <dbReference type="NCBI Taxonomy" id="1123010"/>
    <lineage>
        <taxon>Bacteria</taxon>
        <taxon>Pseudomonadati</taxon>
        <taxon>Pseudomonadota</taxon>
        <taxon>Gammaproteobacteria</taxon>
        <taxon>Alteromonadales</taxon>
        <taxon>Pseudoalteromonadaceae</taxon>
        <taxon>Pseudoalteromonas</taxon>
    </lineage>
</organism>
<feature type="signal peptide" evidence="1">
    <location>
        <begin position="1"/>
        <end position="17"/>
    </location>
</feature>
<name>A0A1I1PS45_9GAMM</name>
<proteinExistence type="predicted"/>
<dbReference type="OrthoDB" id="5956088at2"/>
<dbReference type="RefSeq" id="WP_091987543.1">
    <property type="nucleotide sequence ID" value="NZ_FOLO01000034.1"/>
</dbReference>
<sequence length="151" mass="17376">MMKYCILCMLFSNLVFAQPIELTKNNWNKVKSSNLNSQWLTVLWSLECPPCFKELSLISKMVSKEPNLKVTLINTDASDDLLEQIQDVLAQYQLNKLTNFYFADEQAAQSRFMIDPTWYGELPRSYFFSSGGTAVGRSGLINKNTLNKWLK</sequence>
<accession>A0A1I1PS45</accession>
<reference evidence="2 3" key="1">
    <citation type="submission" date="2016-10" db="EMBL/GenBank/DDBJ databases">
        <authorList>
            <person name="de Groot N.N."/>
        </authorList>
    </citation>
    <scope>NUCLEOTIDE SEQUENCE [LARGE SCALE GENOMIC DNA]</scope>
    <source>
        <strain evidence="2 3">DSM 6059</strain>
    </source>
</reference>
<dbReference type="Gene3D" id="3.40.30.10">
    <property type="entry name" value="Glutaredoxin"/>
    <property type="match status" value="1"/>
</dbReference>
<feature type="chain" id="PRO_5011772904" evidence="1">
    <location>
        <begin position="18"/>
        <end position="151"/>
    </location>
</feature>
<gene>
    <name evidence="2" type="ORF">SAMN02745724_03567</name>
</gene>